<protein>
    <submittedName>
        <fullName evidence="1">Hypothetical_protein</fullName>
    </submittedName>
</protein>
<gene>
    <name evidence="1" type="ORF">HINF_LOCUS22836</name>
</gene>
<comment type="caution">
    <text evidence="1">The sequence shown here is derived from an EMBL/GenBank/DDBJ whole genome shotgun (WGS) entry which is preliminary data.</text>
</comment>
<organism evidence="1 2">
    <name type="scientific">Hexamita inflata</name>
    <dbReference type="NCBI Taxonomy" id="28002"/>
    <lineage>
        <taxon>Eukaryota</taxon>
        <taxon>Metamonada</taxon>
        <taxon>Diplomonadida</taxon>
        <taxon>Hexamitidae</taxon>
        <taxon>Hexamitinae</taxon>
        <taxon>Hexamita</taxon>
    </lineage>
</organism>
<proteinExistence type="predicted"/>
<dbReference type="Proteomes" id="UP001642409">
    <property type="component" value="Unassembled WGS sequence"/>
</dbReference>
<name>A0ABP1I8T9_9EUKA</name>
<accession>A0ABP1I8T9</accession>
<evidence type="ECO:0000313" key="2">
    <source>
        <dbReference type="Proteomes" id="UP001642409"/>
    </source>
</evidence>
<evidence type="ECO:0000313" key="1">
    <source>
        <dbReference type="EMBL" id="CAL6011467.1"/>
    </source>
</evidence>
<reference evidence="1 2" key="1">
    <citation type="submission" date="2024-07" db="EMBL/GenBank/DDBJ databases">
        <authorList>
            <person name="Akdeniz Z."/>
        </authorList>
    </citation>
    <scope>NUCLEOTIDE SEQUENCE [LARGE SCALE GENOMIC DNA]</scope>
</reference>
<keyword evidence="2" id="KW-1185">Reference proteome</keyword>
<dbReference type="EMBL" id="CAXDID020000064">
    <property type="protein sequence ID" value="CAL6011467.1"/>
    <property type="molecule type" value="Genomic_DNA"/>
</dbReference>
<sequence>MNLSTMYGNVVFQLSIYRCYTSRGSTLTPYQSKSTPISVNHNKLQFRLRIYTIQICDKHRRNKVGSTASKHVFNNISCLEARIFVIAPLIFAIQYSSFLYKYHHPIQKYSCHEYFNRYRILILLENIFLEPNLNPQLQELHRNTLALLELKVRTRLVMKIMLLQIISSIQSTKLY</sequence>